<dbReference type="Gene3D" id="3.30.40.10">
    <property type="entry name" value="Zinc/RING finger domain, C3HC4 (zinc finger)"/>
    <property type="match status" value="1"/>
</dbReference>
<feature type="domain" description="RING-type" evidence="6">
    <location>
        <begin position="25"/>
        <end position="73"/>
    </location>
</feature>
<organism evidence="8 9">
    <name type="scientific">Leishmania martiniquensis</name>
    <dbReference type="NCBI Taxonomy" id="1580590"/>
    <lineage>
        <taxon>Eukaryota</taxon>
        <taxon>Discoba</taxon>
        <taxon>Euglenozoa</taxon>
        <taxon>Kinetoplastea</taxon>
        <taxon>Metakinetoplastina</taxon>
        <taxon>Trypanosomatida</taxon>
        <taxon>Trypanosomatidae</taxon>
        <taxon>Leishmaniinae</taxon>
        <taxon>Leishmania</taxon>
    </lineage>
</organism>
<dbReference type="InterPro" id="IPR001841">
    <property type="entry name" value="Znf_RING"/>
</dbReference>
<dbReference type="EMBL" id="JAFEUZ010000004">
    <property type="protein sequence ID" value="KAG5487488.1"/>
    <property type="molecule type" value="Genomic_DNA"/>
</dbReference>
<evidence type="ECO:0000256" key="1">
    <source>
        <dbReference type="ARBA" id="ARBA00022723"/>
    </source>
</evidence>
<feature type="compositionally biased region" description="Polar residues" evidence="5">
    <location>
        <begin position="557"/>
        <end position="584"/>
    </location>
</feature>
<dbReference type="GeneID" id="92517325"/>
<dbReference type="OrthoDB" id="1630758at2759"/>
<dbReference type="InterPro" id="IPR011992">
    <property type="entry name" value="EF-hand-dom_pair"/>
</dbReference>
<feature type="region of interest" description="Disordered" evidence="5">
    <location>
        <begin position="267"/>
        <end position="288"/>
    </location>
</feature>
<dbReference type="Gene3D" id="1.10.238.10">
    <property type="entry name" value="EF-hand"/>
    <property type="match status" value="1"/>
</dbReference>
<dbReference type="GO" id="GO:0008270">
    <property type="term" value="F:zinc ion binding"/>
    <property type="evidence" value="ECO:0007669"/>
    <property type="project" value="UniProtKB-KW"/>
</dbReference>
<dbReference type="PROSITE" id="PS50089">
    <property type="entry name" value="ZF_RING_2"/>
    <property type="match status" value="1"/>
</dbReference>
<feature type="domain" description="EF-hand" evidence="7">
    <location>
        <begin position="334"/>
        <end position="369"/>
    </location>
</feature>
<feature type="region of interest" description="Disordered" evidence="5">
    <location>
        <begin position="162"/>
        <end position="224"/>
    </location>
</feature>
<dbReference type="InterPro" id="IPR013083">
    <property type="entry name" value="Znf_RING/FYVE/PHD"/>
</dbReference>
<evidence type="ECO:0000256" key="4">
    <source>
        <dbReference type="PROSITE-ProRule" id="PRU00175"/>
    </source>
</evidence>
<protein>
    <submittedName>
        <fullName evidence="8">Uncharacterized protein</fullName>
    </submittedName>
</protein>
<dbReference type="GO" id="GO:0005509">
    <property type="term" value="F:calcium ion binding"/>
    <property type="evidence" value="ECO:0007669"/>
    <property type="project" value="InterPro"/>
</dbReference>
<feature type="region of interest" description="Disordered" evidence="5">
    <location>
        <begin position="557"/>
        <end position="625"/>
    </location>
</feature>
<feature type="region of interest" description="Disordered" evidence="5">
    <location>
        <begin position="470"/>
        <end position="491"/>
    </location>
</feature>
<dbReference type="KEGG" id="lmat:92517325"/>
<dbReference type="Proteomes" id="UP000673552">
    <property type="component" value="Unassembled WGS sequence"/>
</dbReference>
<feature type="domain" description="EF-hand" evidence="7">
    <location>
        <begin position="415"/>
        <end position="450"/>
    </location>
</feature>
<dbReference type="InterPro" id="IPR027370">
    <property type="entry name" value="Znf-RING_euk"/>
</dbReference>
<evidence type="ECO:0000256" key="3">
    <source>
        <dbReference type="ARBA" id="ARBA00022833"/>
    </source>
</evidence>
<dbReference type="SMART" id="SM00184">
    <property type="entry name" value="RING"/>
    <property type="match status" value="1"/>
</dbReference>
<feature type="compositionally biased region" description="Low complexity" evidence="5">
    <location>
        <begin position="171"/>
        <end position="184"/>
    </location>
</feature>
<dbReference type="AlphaFoldDB" id="A0A836HTT7"/>
<evidence type="ECO:0000259" key="7">
    <source>
        <dbReference type="PROSITE" id="PS50222"/>
    </source>
</evidence>
<evidence type="ECO:0000256" key="2">
    <source>
        <dbReference type="ARBA" id="ARBA00022771"/>
    </source>
</evidence>
<name>A0A836HTT7_9TRYP</name>
<evidence type="ECO:0000259" key="6">
    <source>
        <dbReference type="PROSITE" id="PS50089"/>
    </source>
</evidence>
<dbReference type="SUPFAM" id="SSF47473">
    <property type="entry name" value="EF-hand"/>
    <property type="match status" value="1"/>
</dbReference>
<dbReference type="InterPro" id="IPR002048">
    <property type="entry name" value="EF_hand_dom"/>
</dbReference>
<evidence type="ECO:0000256" key="5">
    <source>
        <dbReference type="SAM" id="MobiDB-lite"/>
    </source>
</evidence>
<proteinExistence type="predicted"/>
<gene>
    <name evidence="8" type="ORF">LSCM1_07443</name>
</gene>
<keyword evidence="2 4" id="KW-0863">Zinc-finger</keyword>
<comment type="caution">
    <text evidence="8">The sequence shown here is derived from an EMBL/GenBank/DDBJ whole genome shotgun (WGS) entry which is preliminary data.</text>
</comment>
<dbReference type="RefSeq" id="XP_067181420.1">
    <property type="nucleotide sequence ID" value="XM_067324813.1"/>
</dbReference>
<feature type="compositionally biased region" description="Low complexity" evidence="5">
    <location>
        <begin position="271"/>
        <end position="284"/>
    </location>
</feature>
<accession>A0A836HTT7</accession>
<keyword evidence="3" id="KW-0862">Zinc</keyword>
<evidence type="ECO:0000313" key="8">
    <source>
        <dbReference type="EMBL" id="KAG5487488.1"/>
    </source>
</evidence>
<keyword evidence="1" id="KW-0479">Metal-binding</keyword>
<reference evidence="9" key="1">
    <citation type="journal article" date="2021" name="Microbiol. Resour. Announc.">
        <title>LGAAP: Leishmaniinae Genome Assembly and Annotation Pipeline.</title>
        <authorList>
            <person name="Almutairi H."/>
            <person name="Urbaniak M.D."/>
            <person name="Bates M.D."/>
            <person name="Jariyapan N."/>
            <person name="Kwakye-Nuako G."/>
            <person name="Thomaz-Soccol V."/>
            <person name="Al-Salem W.S."/>
            <person name="Dillon R.J."/>
            <person name="Bates P.A."/>
            <person name="Gatherer D."/>
        </authorList>
    </citation>
    <scope>NUCLEOTIDE SEQUENCE [LARGE SCALE GENOMIC DNA]</scope>
</reference>
<keyword evidence="9" id="KW-1185">Reference proteome</keyword>
<reference evidence="9" key="2">
    <citation type="journal article" date="2021" name="Sci. Data">
        <title>Chromosome-scale genome sequencing, assembly and annotation of six genomes from subfamily Leishmaniinae.</title>
        <authorList>
            <person name="Almutairi H."/>
            <person name="Urbaniak M.D."/>
            <person name="Bates M.D."/>
            <person name="Jariyapan N."/>
            <person name="Kwakye-Nuako G."/>
            <person name="Thomaz Soccol V."/>
            <person name="Al-Salem W.S."/>
            <person name="Dillon R.J."/>
            <person name="Bates P.A."/>
            <person name="Gatherer D."/>
        </authorList>
    </citation>
    <scope>NUCLEOTIDE SEQUENCE [LARGE SCALE GENOMIC DNA]</scope>
</reference>
<feature type="compositionally biased region" description="Polar residues" evidence="5">
    <location>
        <begin position="470"/>
        <end position="489"/>
    </location>
</feature>
<feature type="compositionally biased region" description="Basic and acidic residues" evidence="5">
    <location>
        <begin position="616"/>
        <end position="625"/>
    </location>
</feature>
<evidence type="ECO:0000313" key="9">
    <source>
        <dbReference type="Proteomes" id="UP000673552"/>
    </source>
</evidence>
<dbReference type="Pfam" id="PF13445">
    <property type="entry name" value="zf-RING_UBOX"/>
    <property type="match status" value="1"/>
</dbReference>
<dbReference type="SUPFAM" id="SSF57850">
    <property type="entry name" value="RING/U-box"/>
    <property type="match status" value="1"/>
</dbReference>
<dbReference type="PROSITE" id="PS50222">
    <property type="entry name" value="EF_HAND_2"/>
    <property type="match status" value="2"/>
</dbReference>
<dbReference type="SMART" id="SM00054">
    <property type="entry name" value="EFh"/>
    <property type="match status" value="3"/>
</dbReference>
<sequence>MIDVPLPLRTFTMVPGQNIDPLFVCPLCHDSWDDPVELVPCGDIFCKQCIDAARAQHAARPMIMENFQCPLCETVVQNAKKPNRMLLNAVLSIVVECRHCHWRGTRELSAQQHKCTEAERVVVSSQSASPAASAKEVVAAAPSANRDVGSDMGASTALELPKALATPGDGPNASSSLATSPPAARNGPRRAQREIEDGYIPIGDDPPSAALRGDLGSPSADAVDTCRNHVPTETLLTSSLRLAASPPQTPSLPLMPHESSRSLHLGPQNNTLSRTCTSSGTSSSPHPQELWRRYALSQIEHDQLVGIFMMFGGSAGKLSRSQLRDLCFYLNFVQCEDDAGVVFASMDQEHKGYVSQDDFLRWLSTHQPDPSALFGLSHFEYTDALLQFRSVDPDSNGVIDANNFSTLCLKYGYALTPEQAMQHFRLCDERHSGYVSLQQFLQALKIIKASRDGDTAAPVVAAPPIAAASGTNLGSGTSQATTGPGSSSPPVHHGYRLGASASGGMAYSFPGSIESASRQVSDYLVSDAAQTLALQQAQQPQVFAQHYGASTYACLAQTPTHPSRRPSQGQPWQQQDLAHNNSVAMSAEVDRRRSEANVNSVPSKAARPPRQSGRGGRGDEECVLM</sequence>